<sequence>MIVNKYYSEFVYGGVDGLITTFAIIAGSMGGNLSKKTVIVLGLASIVSDGFSMGISSYLAEKSRITANNALEVGFITFFSFINVGIFPLLPFLFNVSYPFAISSGILAILLFLLGFLKEFILFEGLETMVIGGAAAAIAYYVAKSISNYEYKIKKKNDDESGVNIV</sequence>
<evidence type="ECO:0000256" key="2">
    <source>
        <dbReference type="ARBA" id="ARBA00022692"/>
    </source>
</evidence>
<name>A0A6C0IMI3_9ZZZZ</name>
<dbReference type="AlphaFoldDB" id="A0A6C0IMI3"/>
<dbReference type="EMBL" id="MN740220">
    <property type="protein sequence ID" value="QHT94394.1"/>
    <property type="molecule type" value="Genomic_DNA"/>
</dbReference>
<dbReference type="GO" id="GO:0030026">
    <property type="term" value="P:intracellular manganese ion homeostasis"/>
    <property type="evidence" value="ECO:0007669"/>
    <property type="project" value="InterPro"/>
</dbReference>
<evidence type="ECO:0000256" key="3">
    <source>
        <dbReference type="ARBA" id="ARBA00022989"/>
    </source>
</evidence>
<dbReference type="CDD" id="cd01059">
    <property type="entry name" value="CCC1_like"/>
    <property type="match status" value="1"/>
</dbReference>
<dbReference type="InterPro" id="IPR008217">
    <property type="entry name" value="Ccc1_fam"/>
</dbReference>
<feature type="transmembrane region" description="Helical" evidence="5">
    <location>
        <begin position="96"/>
        <end position="114"/>
    </location>
</feature>
<evidence type="ECO:0008006" key="7">
    <source>
        <dbReference type="Google" id="ProtNLM"/>
    </source>
</evidence>
<reference evidence="6" key="1">
    <citation type="journal article" date="2020" name="Nature">
        <title>Giant virus diversity and host interactions through global metagenomics.</title>
        <authorList>
            <person name="Schulz F."/>
            <person name="Roux S."/>
            <person name="Paez-Espino D."/>
            <person name="Jungbluth S."/>
            <person name="Walsh D.A."/>
            <person name="Denef V.J."/>
            <person name="McMahon K.D."/>
            <person name="Konstantinidis K.T."/>
            <person name="Eloe-Fadrosh E.A."/>
            <person name="Kyrpides N.C."/>
            <person name="Woyke T."/>
        </authorList>
    </citation>
    <scope>NUCLEOTIDE SEQUENCE</scope>
    <source>
        <strain evidence="6">GVMAG-M-3300024258-28</strain>
    </source>
</reference>
<evidence type="ECO:0000256" key="5">
    <source>
        <dbReference type="SAM" id="Phobius"/>
    </source>
</evidence>
<accession>A0A6C0IMI3</accession>
<dbReference type="Pfam" id="PF01988">
    <property type="entry name" value="VIT1"/>
    <property type="match status" value="2"/>
</dbReference>
<proteinExistence type="predicted"/>
<keyword evidence="3 5" id="KW-1133">Transmembrane helix</keyword>
<dbReference type="PANTHER" id="PTHR31851">
    <property type="entry name" value="FE(2+)/MN(2+) TRANSPORTER PCL1"/>
    <property type="match status" value="1"/>
</dbReference>
<organism evidence="6">
    <name type="scientific">viral metagenome</name>
    <dbReference type="NCBI Taxonomy" id="1070528"/>
    <lineage>
        <taxon>unclassified sequences</taxon>
        <taxon>metagenomes</taxon>
        <taxon>organismal metagenomes</taxon>
    </lineage>
</organism>
<keyword evidence="2 5" id="KW-0812">Transmembrane</keyword>
<dbReference type="GO" id="GO:0005384">
    <property type="term" value="F:manganese ion transmembrane transporter activity"/>
    <property type="evidence" value="ECO:0007669"/>
    <property type="project" value="InterPro"/>
</dbReference>
<feature type="transmembrane region" description="Helical" evidence="5">
    <location>
        <begin position="12"/>
        <end position="31"/>
    </location>
</feature>
<feature type="transmembrane region" description="Helical" evidence="5">
    <location>
        <begin position="37"/>
        <end position="59"/>
    </location>
</feature>
<keyword evidence="4 5" id="KW-0472">Membrane</keyword>
<evidence type="ECO:0000313" key="6">
    <source>
        <dbReference type="EMBL" id="QHT94394.1"/>
    </source>
</evidence>
<feature type="transmembrane region" description="Helical" evidence="5">
    <location>
        <begin position="71"/>
        <end position="90"/>
    </location>
</feature>
<dbReference type="GO" id="GO:0012505">
    <property type="term" value="C:endomembrane system"/>
    <property type="evidence" value="ECO:0007669"/>
    <property type="project" value="UniProtKB-SubCell"/>
</dbReference>
<evidence type="ECO:0000256" key="4">
    <source>
        <dbReference type="ARBA" id="ARBA00023136"/>
    </source>
</evidence>
<evidence type="ECO:0000256" key="1">
    <source>
        <dbReference type="ARBA" id="ARBA00004127"/>
    </source>
</evidence>
<protein>
    <recommendedName>
        <fullName evidence="7">VIT family protein</fullName>
    </recommendedName>
</protein>
<comment type="subcellular location">
    <subcellularLocation>
        <location evidence="1">Endomembrane system</location>
        <topology evidence="1">Multi-pass membrane protein</topology>
    </subcellularLocation>
</comment>
<feature type="transmembrane region" description="Helical" evidence="5">
    <location>
        <begin position="121"/>
        <end position="143"/>
    </location>
</feature>